<dbReference type="SUPFAM" id="SSF69593">
    <property type="entry name" value="Glycerol-3-phosphate (1)-acyltransferase"/>
    <property type="match status" value="1"/>
</dbReference>
<dbReference type="EMBL" id="JXTB01000143">
    <property type="protein sequence ID" value="PON59039.1"/>
    <property type="molecule type" value="Genomic_DNA"/>
</dbReference>
<keyword evidence="1" id="KW-1133">Transmembrane helix</keyword>
<evidence type="ECO:0000313" key="4">
    <source>
        <dbReference type="Proteomes" id="UP000237105"/>
    </source>
</evidence>
<dbReference type="AlphaFoldDB" id="A0A2P5CDA1"/>
<dbReference type="SMART" id="SM00563">
    <property type="entry name" value="PlsC"/>
    <property type="match status" value="1"/>
</dbReference>
<feature type="transmembrane region" description="Helical" evidence="1">
    <location>
        <begin position="6"/>
        <end position="33"/>
    </location>
</feature>
<evidence type="ECO:0000313" key="3">
    <source>
        <dbReference type="EMBL" id="PON59039.1"/>
    </source>
</evidence>
<protein>
    <submittedName>
        <fullName evidence="3">Phospholipid/glycerol acyltransferase</fullName>
    </submittedName>
</protein>
<dbReference type="Proteomes" id="UP000237105">
    <property type="component" value="Unassembled WGS sequence"/>
</dbReference>
<keyword evidence="3" id="KW-0808">Transferase</keyword>
<keyword evidence="4" id="KW-1185">Reference proteome</keyword>
<dbReference type="OrthoDB" id="189226at2759"/>
<keyword evidence="1" id="KW-0812">Transmembrane</keyword>
<reference evidence="4" key="1">
    <citation type="submission" date="2016-06" db="EMBL/GenBank/DDBJ databases">
        <title>Parallel loss of symbiosis genes in relatives of nitrogen-fixing non-legume Parasponia.</title>
        <authorList>
            <person name="Van Velzen R."/>
            <person name="Holmer R."/>
            <person name="Bu F."/>
            <person name="Rutten L."/>
            <person name="Van Zeijl A."/>
            <person name="Liu W."/>
            <person name="Santuari L."/>
            <person name="Cao Q."/>
            <person name="Sharma T."/>
            <person name="Shen D."/>
            <person name="Roswanjaya Y."/>
            <person name="Wardhani T."/>
            <person name="Kalhor M.S."/>
            <person name="Jansen J."/>
            <person name="Van den Hoogen J."/>
            <person name="Gungor B."/>
            <person name="Hartog M."/>
            <person name="Hontelez J."/>
            <person name="Verver J."/>
            <person name="Yang W.-C."/>
            <person name="Schijlen E."/>
            <person name="Repin R."/>
            <person name="Schilthuizen M."/>
            <person name="Schranz E."/>
            <person name="Heidstra R."/>
            <person name="Miyata K."/>
            <person name="Fedorova E."/>
            <person name="Kohlen W."/>
            <person name="Bisseling T."/>
            <person name="Smit S."/>
            <person name="Geurts R."/>
        </authorList>
    </citation>
    <scope>NUCLEOTIDE SEQUENCE [LARGE SCALE GENOMIC DNA]</scope>
    <source>
        <strain evidence="4">cv. WU1-14</strain>
    </source>
</reference>
<name>A0A2P5CDA1_PARAD</name>
<keyword evidence="1" id="KW-0472">Membrane</keyword>
<sequence>MAVPVAVVIVPPGILVIFSGFLVNFLQAILFVFVRPLSRSVYRKINKLIVELLCLELIWLIDWWAAIKVELHTDSETFQLMGKEHALVISNHRGDIDWLVGWVLAQRSGCLGSTIAIMRKEAKFLPIIGWPMWFSDHVFLETKWVKDELTLKSTFQRLEDFPMSFWLGLFVEGTRFTPPNLAAAQQYAASRGLPAPKNVLIPRTKGFVSAVSHMRSFVRAIYDCTVATPKNQPPPTLLRMFRGKT</sequence>
<dbReference type="InterPro" id="IPR002123">
    <property type="entry name" value="Plipid/glycerol_acylTrfase"/>
</dbReference>
<gene>
    <name evidence="3" type="ORF">PanWU01x14_161580</name>
</gene>
<evidence type="ECO:0000256" key="1">
    <source>
        <dbReference type="SAM" id="Phobius"/>
    </source>
</evidence>
<comment type="caution">
    <text evidence="3">The sequence shown here is derived from an EMBL/GenBank/DDBJ whole genome shotgun (WGS) entry which is preliminary data.</text>
</comment>
<dbReference type="PANTHER" id="PTHR10983">
    <property type="entry name" value="1-ACYLGLYCEROL-3-PHOSPHATE ACYLTRANSFERASE-RELATED"/>
    <property type="match status" value="1"/>
</dbReference>
<dbReference type="GO" id="GO:0003841">
    <property type="term" value="F:1-acylglycerol-3-phosphate O-acyltransferase activity"/>
    <property type="evidence" value="ECO:0007669"/>
    <property type="project" value="TreeGrafter"/>
</dbReference>
<accession>A0A2P5CDA1</accession>
<dbReference type="Pfam" id="PF01553">
    <property type="entry name" value="Acyltransferase"/>
    <property type="match status" value="1"/>
</dbReference>
<dbReference type="STRING" id="3476.A0A2P5CDA1"/>
<dbReference type="PANTHER" id="PTHR10983:SF55">
    <property type="entry name" value="1-ACYL-SN-GLYCEROL-3-PHOSPHATE ACYLTRANSFERASE 3"/>
    <property type="match status" value="1"/>
</dbReference>
<keyword evidence="3" id="KW-0012">Acyltransferase</keyword>
<evidence type="ECO:0000259" key="2">
    <source>
        <dbReference type="SMART" id="SM00563"/>
    </source>
</evidence>
<organism evidence="3 4">
    <name type="scientific">Parasponia andersonii</name>
    <name type="common">Sponia andersonii</name>
    <dbReference type="NCBI Taxonomy" id="3476"/>
    <lineage>
        <taxon>Eukaryota</taxon>
        <taxon>Viridiplantae</taxon>
        <taxon>Streptophyta</taxon>
        <taxon>Embryophyta</taxon>
        <taxon>Tracheophyta</taxon>
        <taxon>Spermatophyta</taxon>
        <taxon>Magnoliopsida</taxon>
        <taxon>eudicotyledons</taxon>
        <taxon>Gunneridae</taxon>
        <taxon>Pentapetalae</taxon>
        <taxon>rosids</taxon>
        <taxon>fabids</taxon>
        <taxon>Rosales</taxon>
        <taxon>Cannabaceae</taxon>
        <taxon>Parasponia</taxon>
    </lineage>
</organism>
<proteinExistence type="predicted"/>
<dbReference type="GO" id="GO:0012505">
    <property type="term" value="C:endomembrane system"/>
    <property type="evidence" value="ECO:0007669"/>
    <property type="project" value="TreeGrafter"/>
</dbReference>
<feature type="domain" description="Phospholipid/glycerol acyltransferase" evidence="2">
    <location>
        <begin position="86"/>
        <end position="208"/>
    </location>
</feature>
<dbReference type="CDD" id="cd07990">
    <property type="entry name" value="LPLAT_LCLAT1-like"/>
    <property type="match status" value="1"/>
</dbReference>